<keyword evidence="5" id="KW-0677">Repeat</keyword>
<dbReference type="AlphaFoldDB" id="G8BWG4"/>
<evidence type="ECO:0000256" key="7">
    <source>
        <dbReference type="ARBA" id="ARBA00022771"/>
    </source>
</evidence>
<dbReference type="GO" id="GO:0043328">
    <property type="term" value="P:protein transport to vacuole involved in ubiquitin-dependent protein catabolic process via the multivesicular body sorting pathway"/>
    <property type="evidence" value="ECO:0007669"/>
    <property type="project" value="TreeGrafter"/>
</dbReference>
<dbReference type="GO" id="GO:0032266">
    <property type="term" value="F:phosphatidylinositol-3-phosphate binding"/>
    <property type="evidence" value="ECO:0007669"/>
    <property type="project" value="EnsemblFungi"/>
</dbReference>
<dbReference type="GO" id="GO:0033565">
    <property type="term" value="C:ESCRT-0 complex"/>
    <property type="evidence" value="ECO:0007669"/>
    <property type="project" value="EnsemblFungi"/>
</dbReference>
<dbReference type="eggNOG" id="KOG1818">
    <property type="taxonomic scope" value="Eukaryota"/>
</dbReference>
<dbReference type="GO" id="GO:0010008">
    <property type="term" value="C:endosome membrane"/>
    <property type="evidence" value="ECO:0007669"/>
    <property type="project" value="UniProtKB-SubCell"/>
</dbReference>
<dbReference type="Gene3D" id="1.25.40.90">
    <property type="match status" value="1"/>
</dbReference>
<gene>
    <name evidence="13" type="primary">TPHA0H02110</name>
    <name evidence="13" type="ordered locus">TPHA_0H02110</name>
</gene>
<dbReference type="InterPro" id="IPR003903">
    <property type="entry name" value="UIM_dom"/>
</dbReference>
<dbReference type="InterPro" id="IPR017455">
    <property type="entry name" value="Znf_FYVE-rel"/>
</dbReference>
<feature type="domain" description="VHS" evidence="12">
    <location>
        <begin position="20"/>
        <end position="151"/>
    </location>
</feature>
<keyword evidence="14" id="KW-1185">Reference proteome</keyword>
<evidence type="ECO:0000313" key="13">
    <source>
        <dbReference type="EMBL" id="CCE64415.1"/>
    </source>
</evidence>
<dbReference type="Pfam" id="PF00790">
    <property type="entry name" value="VHS"/>
    <property type="match status" value="1"/>
</dbReference>
<evidence type="ECO:0000256" key="1">
    <source>
        <dbReference type="ARBA" id="ARBA00004125"/>
    </source>
</evidence>
<evidence type="ECO:0000256" key="5">
    <source>
        <dbReference type="ARBA" id="ARBA00022737"/>
    </source>
</evidence>
<dbReference type="GO" id="GO:0006995">
    <property type="term" value="P:cellular response to nitrogen starvation"/>
    <property type="evidence" value="ECO:0007669"/>
    <property type="project" value="EnsemblFungi"/>
</dbReference>
<dbReference type="PROSITE" id="PS50178">
    <property type="entry name" value="ZF_FYVE"/>
    <property type="match status" value="1"/>
</dbReference>
<dbReference type="GO" id="GO:0006623">
    <property type="term" value="P:protein targeting to vacuole"/>
    <property type="evidence" value="ECO:0007669"/>
    <property type="project" value="EnsemblFungi"/>
</dbReference>
<dbReference type="KEGG" id="tpf:TPHA_0H02110"/>
<dbReference type="SMART" id="SM00288">
    <property type="entry name" value="VHS"/>
    <property type="match status" value="1"/>
</dbReference>
<feature type="domain" description="FYVE-type" evidence="11">
    <location>
        <begin position="172"/>
        <end position="232"/>
    </location>
</feature>
<keyword evidence="9" id="KW-0472">Membrane</keyword>
<dbReference type="InterPro" id="IPR011011">
    <property type="entry name" value="Znf_FYVE_PHD"/>
</dbReference>
<keyword evidence="8" id="KW-0862">Zinc</keyword>
<dbReference type="GO" id="GO:0036435">
    <property type="term" value="F:K48-linked polyubiquitin modification-dependent protein binding"/>
    <property type="evidence" value="ECO:0007669"/>
    <property type="project" value="EnsemblFungi"/>
</dbReference>
<dbReference type="STRING" id="1071381.G8BWG4"/>
<dbReference type="PANTHER" id="PTHR47794:SF1">
    <property type="entry name" value="VACUOLAR PROTEIN SORTING-ASSOCIATED PROTEIN 27"/>
    <property type="match status" value="1"/>
</dbReference>
<dbReference type="GO" id="GO:0046982">
    <property type="term" value="F:protein heterodimerization activity"/>
    <property type="evidence" value="ECO:0007669"/>
    <property type="project" value="EnsemblFungi"/>
</dbReference>
<keyword evidence="7 10" id="KW-0863">Zinc-finger</keyword>
<dbReference type="RefSeq" id="XP_003686849.1">
    <property type="nucleotide sequence ID" value="XM_003686801.1"/>
</dbReference>
<dbReference type="OrthoDB" id="957735at2759"/>
<dbReference type="InterPro" id="IPR013083">
    <property type="entry name" value="Znf_RING/FYVE/PHD"/>
</dbReference>
<evidence type="ECO:0000256" key="8">
    <source>
        <dbReference type="ARBA" id="ARBA00022833"/>
    </source>
</evidence>
<dbReference type="Gene3D" id="3.30.40.10">
    <property type="entry name" value="Zinc/RING finger domain, C3HC4 (zinc finger)"/>
    <property type="match status" value="1"/>
</dbReference>
<evidence type="ECO:0000256" key="9">
    <source>
        <dbReference type="ARBA" id="ARBA00023136"/>
    </source>
</evidence>
<dbReference type="Gene3D" id="1.20.5.1940">
    <property type="match status" value="1"/>
</dbReference>
<evidence type="ECO:0000256" key="10">
    <source>
        <dbReference type="PROSITE-ProRule" id="PRU00091"/>
    </source>
</evidence>
<evidence type="ECO:0000259" key="11">
    <source>
        <dbReference type="PROSITE" id="PS50178"/>
    </source>
</evidence>
<dbReference type="Pfam" id="PF01363">
    <property type="entry name" value="FYVE"/>
    <property type="match status" value="1"/>
</dbReference>
<dbReference type="GO" id="GO:0009306">
    <property type="term" value="P:protein secretion"/>
    <property type="evidence" value="ECO:0007669"/>
    <property type="project" value="EnsemblFungi"/>
</dbReference>
<dbReference type="InterPro" id="IPR000306">
    <property type="entry name" value="Znf_FYVE"/>
</dbReference>
<dbReference type="SMART" id="SM00726">
    <property type="entry name" value="UIM"/>
    <property type="match status" value="2"/>
</dbReference>
<dbReference type="HOGENOM" id="CLU_011862_2_0_1"/>
<reference evidence="13 14" key="1">
    <citation type="journal article" date="2011" name="Proc. Natl. Acad. Sci. U.S.A.">
        <title>Evolutionary erosion of yeast sex chromosomes by mating-type switching accidents.</title>
        <authorList>
            <person name="Gordon J.L."/>
            <person name="Armisen D."/>
            <person name="Proux-Wera E."/>
            <person name="Oheigeartaigh S.S."/>
            <person name="Byrne K.P."/>
            <person name="Wolfe K.H."/>
        </authorList>
    </citation>
    <scope>NUCLEOTIDE SEQUENCE [LARGE SCALE GENOMIC DNA]</scope>
    <source>
        <strain evidence="14">ATCC 24235 / CBS 4417 / NBRC 1672 / NRRL Y-8282 / UCD 70-5</strain>
    </source>
</reference>
<dbReference type="Gene3D" id="6.10.140.100">
    <property type="match status" value="1"/>
</dbReference>
<dbReference type="InterPro" id="IPR002014">
    <property type="entry name" value="VHS_dom"/>
</dbReference>
<dbReference type="GO" id="GO:0070530">
    <property type="term" value="F:K63-linked polyubiquitin modification-dependent protein binding"/>
    <property type="evidence" value="ECO:0007669"/>
    <property type="project" value="EnsemblFungi"/>
</dbReference>
<dbReference type="SUPFAM" id="SSF57903">
    <property type="entry name" value="FYVE/PHD zinc finger"/>
    <property type="match status" value="1"/>
</dbReference>
<evidence type="ECO:0000259" key="12">
    <source>
        <dbReference type="PROSITE" id="PS50179"/>
    </source>
</evidence>
<sequence>MTGLVVYPNELDSLIEAATSSSIPNGDVDLHASLEISDIIRSKRIPHKDSMRCLKKRIIGTYSNPNTQLASWKLTDICIKNGGTGFIKEICSREFMDTMESTILKSELDAEVKDLVTKLVYELYLAFKNDSQLNYVSKVHDKLKARGIQFPDNLMDSRSALNLFDSKTPADWIDSDACMICSRKFSLLNRRHHCRSCGGIFCQDHSSNNIQLPDLGIHDLVRVCDNCYDDYDIKNSGGSSKPRIHHHKSDKNKEYFDAEEEQLRKAIKLSLKENHQSNQYNNKTEPIVPYVNHEDAPKDTINTEEIDNDPELKAAIEASLKQSEIDKDKRLQLEQYSQQQQEQQQGTYYRNPNINQASIQQSAPYNSYEISSEEENNIYLFASLVEKLKNKPTTEVLEDQQLQALYQKVVQSRPRLNNSLNDTVTKYNTLIEMNGKISNIMNIYDELLENQLNSINVRQTYAAPVVPSDPYTYYQQQSAQPHQSNTHLQQHQVANEIVQPTQVKEESTLKALGNLVIDNQKPNNAIISPYPIEESEPEPVVTHLKVATEPPYSDNELKIGSSTEFAPIDGSADSPLAETSNKQTDNITAFDFPTVPAVKTALVTQEPQIVQEEPQEELLLEL</sequence>
<dbReference type="PANTHER" id="PTHR47794">
    <property type="entry name" value="VACUOLAR PROTEIN SORTING-ASSOCIATED PROTEIN 27"/>
    <property type="match status" value="1"/>
</dbReference>
<evidence type="ECO:0000256" key="4">
    <source>
        <dbReference type="ARBA" id="ARBA00022723"/>
    </source>
</evidence>
<dbReference type="InterPro" id="IPR008942">
    <property type="entry name" value="ENTH_VHS"/>
</dbReference>
<dbReference type="CDD" id="cd16979">
    <property type="entry name" value="VHS_Vps27"/>
    <property type="match status" value="1"/>
</dbReference>
<protein>
    <recommendedName>
        <fullName evidence="3">Vacuolar protein sorting-associated protein 27</fullName>
    </recommendedName>
</protein>
<dbReference type="GO" id="GO:0019904">
    <property type="term" value="F:protein domain specific binding"/>
    <property type="evidence" value="ECO:0007669"/>
    <property type="project" value="EnsemblFungi"/>
</dbReference>
<evidence type="ECO:0000313" key="14">
    <source>
        <dbReference type="Proteomes" id="UP000005666"/>
    </source>
</evidence>
<comment type="similarity">
    <text evidence="2">Belongs to the VPS27 family.</text>
</comment>
<organism evidence="13 14">
    <name type="scientific">Tetrapisispora phaffii (strain ATCC 24235 / CBS 4417 / NBRC 1672 / NRRL Y-8282 / UCD 70-5)</name>
    <name type="common">Yeast</name>
    <name type="synonym">Fabospora phaffii</name>
    <dbReference type="NCBI Taxonomy" id="1071381"/>
    <lineage>
        <taxon>Eukaryota</taxon>
        <taxon>Fungi</taxon>
        <taxon>Dikarya</taxon>
        <taxon>Ascomycota</taxon>
        <taxon>Saccharomycotina</taxon>
        <taxon>Saccharomycetes</taxon>
        <taxon>Saccharomycetales</taxon>
        <taxon>Saccharomycetaceae</taxon>
        <taxon>Tetrapisispora</taxon>
    </lineage>
</organism>
<dbReference type="Pfam" id="PF21356">
    <property type="entry name" value="Vps27_GAT-like"/>
    <property type="match status" value="1"/>
</dbReference>
<dbReference type="SMART" id="SM00064">
    <property type="entry name" value="FYVE"/>
    <property type="match status" value="1"/>
</dbReference>
<dbReference type="SUPFAM" id="SSF48464">
    <property type="entry name" value="ENTH/VHS domain"/>
    <property type="match status" value="1"/>
</dbReference>
<dbReference type="InterPro" id="IPR049425">
    <property type="entry name" value="Vps27_GAT-like"/>
</dbReference>
<dbReference type="Pfam" id="PF02809">
    <property type="entry name" value="UIM"/>
    <property type="match status" value="2"/>
</dbReference>
<dbReference type="GO" id="GO:1904669">
    <property type="term" value="P:ATP export"/>
    <property type="evidence" value="ECO:0007669"/>
    <property type="project" value="EnsemblFungi"/>
</dbReference>
<keyword evidence="4" id="KW-0479">Metal-binding</keyword>
<evidence type="ECO:0000256" key="2">
    <source>
        <dbReference type="ARBA" id="ARBA00008597"/>
    </source>
</evidence>
<dbReference type="GO" id="GO:0045053">
    <property type="term" value="P:protein retention in Golgi apparatus"/>
    <property type="evidence" value="ECO:0007669"/>
    <property type="project" value="EnsemblFungi"/>
</dbReference>
<evidence type="ECO:0000256" key="6">
    <source>
        <dbReference type="ARBA" id="ARBA00022753"/>
    </source>
</evidence>
<dbReference type="CDD" id="cd15760">
    <property type="entry name" value="FYVE_scVPS27p_like"/>
    <property type="match status" value="1"/>
</dbReference>
<name>G8BWG4_TETPH</name>
<dbReference type="Proteomes" id="UP000005666">
    <property type="component" value="Chromosome 8"/>
</dbReference>
<keyword evidence="6" id="KW-0967">Endosome</keyword>
<dbReference type="EMBL" id="HE612863">
    <property type="protein sequence ID" value="CCE64415.1"/>
    <property type="molecule type" value="Genomic_DNA"/>
</dbReference>
<dbReference type="CDD" id="cd21385">
    <property type="entry name" value="GAT_Vps27"/>
    <property type="match status" value="1"/>
</dbReference>
<dbReference type="GO" id="GO:0140504">
    <property type="term" value="P:microlipophagy"/>
    <property type="evidence" value="ECO:0007669"/>
    <property type="project" value="EnsemblFungi"/>
</dbReference>
<dbReference type="GeneID" id="11534013"/>
<evidence type="ECO:0000256" key="3">
    <source>
        <dbReference type="ARBA" id="ARBA00017753"/>
    </source>
</evidence>
<dbReference type="PROSITE" id="PS50179">
    <property type="entry name" value="VHS"/>
    <property type="match status" value="1"/>
</dbReference>
<proteinExistence type="inferred from homology"/>
<dbReference type="OMA" id="HTWGGNT"/>
<dbReference type="GO" id="GO:1903319">
    <property type="term" value="P:positive regulation of protein maturation"/>
    <property type="evidence" value="ECO:0007669"/>
    <property type="project" value="EnsemblFungi"/>
</dbReference>
<dbReference type="GO" id="GO:0005774">
    <property type="term" value="C:vacuolar membrane"/>
    <property type="evidence" value="ECO:0007669"/>
    <property type="project" value="EnsemblFungi"/>
</dbReference>
<dbReference type="GO" id="GO:0008270">
    <property type="term" value="F:zinc ion binding"/>
    <property type="evidence" value="ECO:0007669"/>
    <property type="project" value="UniProtKB-KW"/>
</dbReference>
<comment type="subcellular location">
    <subcellularLocation>
        <location evidence="1">Endosome membrane</location>
        <topology evidence="1">Peripheral membrane protein</topology>
        <orientation evidence="1">Cytoplasmic side</orientation>
    </subcellularLocation>
</comment>
<accession>G8BWG4</accession>
<dbReference type="GO" id="GO:0043130">
    <property type="term" value="F:ubiquitin binding"/>
    <property type="evidence" value="ECO:0007669"/>
    <property type="project" value="EnsemblFungi"/>
</dbReference>